<feature type="non-terminal residue" evidence="1">
    <location>
        <position position="252"/>
    </location>
</feature>
<evidence type="ECO:0000313" key="1">
    <source>
        <dbReference type="EMBL" id="SVB85012.1"/>
    </source>
</evidence>
<accession>A0A382HCW1</accession>
<protein>
    <submittedName>
        <fullName evidence="1">Uncharacterized protein</fullName>
    </submittedName>
</protein>
<organism evidence="1">
    <name type="scientific">marine metagenome</name>
    <dbReference type="NCBI Taxonomy" id="408172"/>
    <lineage>
        <taxon>unclassified sequences</taxon>
        <taxon>metagenomes</taxon>
        <taxon>ecological metagenomes</taxon>
    </lineage>
</organism>
<dbReference type="EMBL" id="UINC01060470">
    <property type="protein sequence ID" value="SVB85012.1"/>
    <property type="molecule type" value="Genomic_DNA"/>
</dbReference>
<gene>
    <name evidence="1" type="ORF">METZ01_LOCUS237866</name>
</gene>
<dbReference type="AlphaFoldDB" id="A0A382HCW1"/>
<reference evidence="1" key="1">
    <citation type="submission" date="2018-05" db="EMBL/GenBank/DDBJ databases">
        <authorList>
            <person name="Lanie J.A."/>
            <person name="Ng W.-L."/>
            <person name="Kazmierczak K.M."/>
            <person name="Andrzejewski T.M."/>
            <person name="Davidsen T.M."/>
            <person name="Wayne K.J."/>
            <person name="Tettelin H."/>
            <person name="Glass J.I."/>
            <person name="Rusch D."/>
            <person name="Podicherti R."/>
            <person name="Tsui H.-C.T."/>
            <person name="Winkler M.E."/>
        </authorList>
    </citation>
    <scope>NUCLEOTIDE SEQUENCE</scope>
</reference>
<sequence>MAGQPCPWVCGNHPREIGRLAVNRTQKLPIWSSRDHAMKIDPDLANGARNLLINCADLKEGSTLLIIRENPSLGWYDLEAPLAVASEAQKMNVHPTILEVGAPGNLPDPSVDEEIDNHDCIIFFARLGDQERFSDTMPGKTSVMCYARNAEMLASAYGQTDHRALVDLKNAVNDILLAPDKVDISCPIGTALSGRLTKEETSTDVFIHRFPLGVTQPIPADNYSGRVVLTRYLTPTGSKVYEPAFLKLDSPV</sequence>
<name>A0A382HCW1_9ZZZZ</name>
<proteinExistence type="predicted"/>